<evidence type="ECO:0008006" key="2">
    <source>
        <dbReference type="Google" id="ProtNLM"/>
    </source>
</evidence>
<accession>K1QY19</accession>
<evidence type="ECO:0000313" key="1">
    <source>
        <dbReference type="EMBL" id="EKC26446.1"/>
    </source>
</evidence>
<dbReference type="PANTHER" id="PTHR33480:SF1">
    <property type="entry name" value="TYR RECOMBINASE DOMAIN-CONTAINING PROTEIN"/>
    <property type="match status" value="1"/>
</dbReference>
<dbReference type="EMBL" id="JH818834">
    <property type="protein sequence ID" value="EKC26446.1"/>
    <property type="molecule type" value="Genomic_DNA"/>
</dbReference>
<dbReference type="InParanoid" id="K1QY19"/>
<sequence>MRLAARLLLAFRNLVKRMDVSMSEMLSPENFYNVAEVALQICNSTEHEEDELQHPSTAIKSGFDLMRMASSKVGISIKTKNKEMKKEGEAFMYLMSKEWGYKVNKVARSTLSERMFNQKKELPYPEDIMKLSSYLVENLEFVDLSYTAVSGMMFRRIVMLVEARLILYNRRRPGELEALRMGPEYNVPVICPKEVIPAMNYLASKEIRKKAGIRDGNPFLFANTAEDVVRAGLGLEEIRTECRSLKFPDRIYATNLRKYCATIAQVIGLKDHELKYLSRHMGHTMEVHEFISCTIAAHQD</sequence>
<protein>
    <recommendedName>
        <fullName evidence="2">Tyr recombinase domain-containing protein</fullName>
    </recommendedName>
</protein>
<reference evidence="1" key="1">
    <citation type="journal article" date="2012" name="Nature">
        <title>The oyster genome reveals stress adaptation and complexity of shell formation.</title>
        <authorList>
            <person name="Zhang G."/>
            <person name="Fang X."/>
            <person name="Guo X."/>
            <person name="Li L."/>
            <person name="Luo R."/>
            <person name="Xu F."/>
            <person name="Yang P."/>
            <person name="Zhang L."/>
            <person name="Wang X."/>
            <person name="Qi H."/>
            <person name="Xiong Z."/>
            <person name="Que H."/>
            <person name="Xie Y."/>
            <person name="Holland P.W."/>
            <person name="Paps J."/>
            <person name="Zhu Y."/>
            <person name="Wu F."/>
            <person name="Chen Y."/>
            <person name="Wang J."/>
            <person name="Peng C."/>
            <person name="Meng J."/>
            <person name="Yang L."/>
            <person name="Liu J."/>
            <person name="Wen B."/>
            <person name="Zhang N."/>
            <person name="Huang Z."/>
            <person name="Zhu Q."/>
            <person name="Feng Y."/>
            <person name="Mount A."/>
            <person name="Hedgecock D."/>
            <person name="Xu Z."/>
            <person name="Liu Y."/>
            <person name="Domazet-Loso T."/>
            <person name="Du Y."/>
            <person name="Sun X."/>
            <person name="Zhang S."/>
            <person name="Liu B."/>
            <person name="Cheng P."/>
            <person name="Jiang X."/>
            <person name="Li J."/>
            <person name="Fan D."/>
            <person name="Wang W."/>
            <person name="Fu W."/>
            <person name="Wang T."/>
            <person name="Wang B."/>
            <person name="Zhang J."/>
            <person name="Peng Z."/>
            <person name="Li Y."/>
            <person name="Li N."/>
            <person name="Wang J."/>
            <person name="Chen M."/>
            <person name="He Y."/>
            <person name="Tan F."/>
            <person name="Song X."/>
            <person name="Zheng Q."/>
            <person name="Huang R."/>
            <person name="Yang H."/>
            <person name="Du X."/>
            <person name="Chen L."/>
            <person name="Yang M."/>
            <person name="Gaffney P.M."/>
            <person name="Wang S."/>
            <person name="Luo L."/>
            <person name="She Z."/>
            <person name="Ming Y."/>
            <person name="Huang W."/>
            <person name="Zhang S."/>
            <person name="Huang B."/>
            <person name="Zhang Y."/>
            <person name="Qu T."/>
            <person name="Ni P."/>
            <person name="Miao G."/>
            <person name="Wang J."/>
            <person name="Wang Q."/>
            <person name="Steinberg C.E."/>
            <person name="Wang H."/>
            <person name="Li N."/>
            <person name="Qian L."/>
            <person name="Zhang G."/>
            <person name="Li Y."/>
            <person name="Yang H."/>
            <person name="Liu X."/>
            <person name="Wang J."/>
            <person name="Yin Y."/>
            <person name="Wang J."/>
        </authorList>
    </citation>
    <scope>NUCLEOTIDE SEQUENCE [LARGE SCALE GENOMIC DNA]</scope>
    <source>
        <strain evidence="1">05x7-T-G4-1.051#20</strain>
    </source>
</reference>
<proteinExistence type="predicted"/>
<dbReference type="AlphaFoldDB" id="K1QY19"/>
<organism evidence="1">
    <name type="scientific">Magallana gigas</name>
    <name type="common">Pacific oyster</name>
    <name type="synonym">Crassostrea gigas</name>
    <dbReference type="NCBI Taxonomy" id="29159"/>
    <lineage>
        <taxon>Eukaryota</taxon>
        <taxon>Metazoa</taxon>
        <taxon>Spiralia</taxon>
        <taxon>Lophotrochozoa</taxon>
        <taxon>Mollusca</taxon>
        <taxon>Bivalvia</taxon>
        <taxon>Autobranchia</taxon>
        <taxon>Pteriomorphia</taxon>
        <taxon>Ostreida</taxon>
        <taxon>Ostreoidea</taxon>
        <taxon>Ostreidae</taxon>
        <taxon>Magallana</taxon>
    </lineage>
</organism>
<name>K1QY19_MAGGI</name>
<gene>
    <name evidence="1" type="ORF">CGI_10008167</name>
</gene>
<dbReference type="HOGENOM" id="CLU_928274_0_0_1"/>
<dbReference type="PANTHER" id="PTHR33480">
    <property type="entry name" value="SET DOMAIN-CONTAINING PROTEIN-RELATED"/>
    <property type="match status" value="1"/>
</dbReference>